<dbReference type="AlphaFoldDB" id="A0A644ZMS4"/>
<comment type="caution">
    <text evidence="2">The sequence shown here is derived from an EMBL/GenBank/DDBJ whole genome shotgun (WGS) entry which is preliminary data.</text>
</comment>
<dbReference type="EMBL" id="VSSQ01009642">
    <property type="protein sequence ID" value="MPM42205.1"/>
    <property type="molecule type" value="Genomic_DNA"/>
</dbReference>
<dbReference type="InterPro" id="IPR010093">
    <property type="entry name" value="SinI_DNA-bd"/>
</dbReference>
<evidence type="ECO:0000313" key="2">
    <source>
        <dbReference type="EMBL" id="MPM42205.1"/>
    </source>
</evidence>
<gene>
    <name evidence="2" type="ORF">SDC9_88868</name>
</gene>
<sequence length="69" mass="7686">MKESIYKSYDELPLFLNAGLVAKVLGVSISTGYELMHKQGFPALKIGNRIVVPKEKFMAWVEQNTGDAI</sequence>
<dbReference type="Pfam" id="PF12728">
    <property type="entry name" value="HTH_17"/>
    <property type="match status" value="1"/>
</dbReference>
<protein>
    <recommendedName>
        <fullName evidence="1">Helix-turn-helix domain-containing protein</fullName>
    </recommendedName>
</protein>
<feature type="domain" description="Helix-turn-helix" evidence="1">
    <location>
        <begin position="21"/>
        <end position="64"/>
    </location>
</feature>
<accession>A0A644ZMS4</accession>
<name>A0A644ZMS4_9ZZZZ</name>
<dbReference type="GO" id="GO:0003677">
    <property type="term" value="F:DNA binding"/>
    <property type="evidence" value="ECO:0007669"/>
    <property type="project" value="InterPro"/>
</dbReference>
<organism evidence="2">
    <name type="scientific">bioreactor metagenome</name>
    <dbReference type="NCBI Taxonomy" id="1076179"/>
    <lineage>
        <taxon>unclassified sequences</taxon>
        <taxon>metagenomes</taxon>
        <taxon>ecological metagenomes</taxon>
    </lineage>
</organism>
<dbReference type="NCBIfam" id="TIGR01764">
    <property type="entry name" value="excise"/>
    <property type="match status" value="1"/>
</dbReference>
<dbReference type="InterPro" id="IPR041657">
    <property type="entry name" value="HTH_17"/>
</dbReference>
<proteinExistence type="predicted"/>
<evidence type="ECO:0000259" key="1">
    <source>
        <dbReference type="Pfam" id="PF12728"/>
    </source>
</evidence>
<reference evidence="2" key="1">
    <citation type="submission" date="2019-08" db="EMBL/GenBank/DDBJ databases">
        <authorList>
            <person name="Kucharzyk K."/>
            <person name="Murdoch R.W."/>
            <person name="Higgins S."/>
            <person name="Loffler F."/>
        </authorList>
    </citation>
    <scope>NUCLEOTIDE SEQUENCE</scope>
</reference>